<sequence>MVVVPVFSDPEWGCGSSLLWVFKFNDQGPVSLPLTCKAHGDELASLKPEREVGAGPLPIPCLPCLQDKHGEQRVKEDEITARTNMCSHSATEAWTAFLKG</sequence>
<name>A0A2K1KEZ2_PHYPA</name>
<evidence type="ECO:0000313" key="1">
    <source>
        <dbReference type="EMBL" id="PNR52345.1"/>
    </source>
</evidence>
<accession>A0A2K1KEZ2</accession>
<evidence type="ECO:0000313" key="2">
    <source>
        <dbReference type="EnsemblPlants" id="Pp3c6_9200V3.1"/>
    </source>
</evidence>
<reference evidence="1 3" key="1">
    <citation type="journal article" date="2008" name="Science">
        <title>The Physcomitrella genome reveals evolutionary insights into the conquest of land by plants.</title>
        <authorList>
            <person name="Rensing S."/>
            <person name="Lang D."/>
            <person name="Zimmer A."/>
            <person name="Terry A."/>
            <person name="Salamov A."/>
            <person name="Shapiro H."/>
            <person name="Nishiyama T."/>
            <person name="Perroud P.-F."/>
            <person name="Lindquist E."/>
            <person name="Kamisugi Y."/>
            <person name="Tanahashi T."/>
            <person name="Sakakibara K."/>
            <person name="Fujita T."/>
            <person name="Oishi K."/>
            <person name="Shin-I T."/>
            <person name="Kuroki Y."/>
            <person name="Toyoda A."/>
            <person name="Suzuki Y."/>
            <person name="Hashimoto A."/>
            <person name="Yamaguchi K."/>
            <person name="Sugano A."/>
            <person name="Kohara Y."/>
            <person name="Fujiyama A."/>
            <person name="Anterola A."/>
            <person name="Aoki S."/>
            <person name="Ashton N."/>
            <person name="Barbazuk W.B."/>
            <person name="Barker E."/>
            <person name="Bennetzen J."/>
            <person name="Bezanilla M."/>
            <person name="Blankenship R."/>
            <person name="Cho S.H."/>
            <person name="Dutcher S."/>
            <person name="Estelle M."/>
            <person name="Fawcett J.A."/>
            <person name="Gundlach H."/>
            <person name="Hanada K."/>
            <person name="Heyl A."/>
            <person name="Hicks K.A."/>
            <person name="Hugh J."/>
            <person name="Lohr M."/>
            <person name="Mayer K."/>
            <person name="Melkozernov A."/>
            <person name="Murata T."/>
            <person name="Nelson D."/>
            <person name="Pils B."/>
            <person name="Prigge M."/>
            <person name="Reiss B."/>
            <person name="Renner T."/>
            <person name="Rombauts S."/>
            <person name="Rushton P."/>
            <person name="Sanderfoot A."/>
            <person name="Schween G."/>
            <person name="Shiu S.-H."/>
            <person name="Stueber K."/>
            <person name="Theodoulou F.L."/>
            <person name="Tu H."/>
            <person name="Van de Peer Y."/>
            <person name="Verrier P.J."/>
            <person name="Waters E."/>
            <person name="Wood A."/>
            <person name="Yang L."/>
            <person name="Cove D."/>
            <person name="Cuming A."/>
            <person name="Hasebe M."/>
            <person name="Lucas S."/>
            <person name="Mishler D.B."/>
            <person name="Reski R."/>
            <person name="Grigoriev I."/>
            <person name="Quatrano R.S."/>
            <person name="Boore J.L."/>
        </authorList>
    </citation>
    <scope>NUCLEOTIDE SEQUENCE [LARGE SCALE GENOMIC DNA]</scope>
    <source>
        <strain evidence="2 3">cv. Gransden 2004</strain>
    </source>
</reference>
<dbReference type="Proteomes" id="UP000006727">
    <property type="component" value="Chromosome 6"/>
</dbReference>
<dbReference type="InParanoid" id="A0A2K1KEZ2"/>
<dbReference type="EMBL" id="ABEU02000006">
    <property type="protein sequence ID" value="PNR52345.1"/>
    <property type="molecule type" value="Genomic_DNA"/>
</dbReference>
<dbReference type="AlphaFoldDB" id="A0A2K1KEZ2"/>
<reference evidence="1 3" key="2">
    <citation type="journal article" date="2018" name="Plant J.">
        <title>The Physcomitrella patens chromosome-scale assembly reveals moss genome structure and evolution.</title>
        <authorList>
            <person name="Lang D."/>
            <person name="Ullrich K.K."/>
            <person name="Murat F."/>
            <person name="Fuchs J."/>
            <person name="Jenkins J."/>
            <person name="Haas F.B."/>
            <person name="Piednoel M."/>
            <person name="Gundlach H."/>
            <person name="Van Bel M."/>
            <person name="Meyberg R."/>
            <person name="Vives C."/>
            <person name="Morata J."/>
            <person name="Symeonidi A."/>
            <person name="Hiss M."/>
            <person name="Muchero W."/>
            <person name="Kamisugi Y."/>
            <person name="Saleh O."/>
            <person name="Blanc G."/>
            <person name="Decker E.L."/>
            <person name="van Gessel N."/>
            <person name="Grimwood J."/>
            <person name="Hayes R.D."/>
            <person name="Graham S.W."/>
            <person name="Gunter L.E."/>
            <person name="McDaniel S.F."/>
            <person name="Hoernstein S.N.W."/>
            <person name="Larsson A."/>
            <person name="Li F.W."/>
            <person name="Perroud P.F."/>
            <person name="Phillips J."/>
            <person name="Ranjan P."/>
            <person name="Rokshar D.S."/>
            <person name="Rothfels C.J."/>
            <person name="Schneider L."/>
            <person name="Shu S."/>
            <person name="Stevenson D.W."/>
            <person name="Thummler F."/>
            <person name="Tillich M."/>
            <person name="Villarreal Aguilar J.C."/>
            <person name="Widiez T."/>
            <person name="Wong G.K."/>
            <person name="Wymore A."/>
            <person name="Zhang Y."/>
            <person name="Zimmer A.D."/>
            <person name="Quatrano R.S."/>
            <person name="Mayer K.F.X."/>
            <person name="Goodstein D."/>
            <person name="Casacuberta J.M."/>
            <person name="Vandepoele K."/>
            <person name="Reski R."/>
            <person name="Cuming A.C."/>
            <person name="Tuskan G.A."/>
            <person name="Maumus F."/>
            <person name="Salse J."/>
            <person name="Schmutz J."/>
            <person name="Rensing S.A."/>
        </authorList>
    </citation>
    <scope>NUCLEOTIDE SEQUENCE [LARGE SCALE GENOMIC DNA]</scope>
    <source>
        <strain evidence="2 3">cv. Gransden 2004</strain>
    </source>
</reference>
<organism evidence="1">
    <name type="scientific">Physcomitrium patens</name>
    <name type="common">Spreading-leaved earth moss</name>
    <name type="synonym">Physcomitrella patens</name>
    <dbReference type="NCBI Taxonomy" id="3218"/>
    <lineage>
        <taxon>Eukaryota</taxon>
        <taxon>Viridiplantae</taxon>
        <taxon>Streptophyta</taxon>
        <taxon>Embryophyta</taxon>
        <taxon>Bryophyta</taxon>
        <taxon>Bryophytina</taxon>
        <taxon>Bryopsida</taxon>
        <taxon>Funariidae</taxon>
        <taxon>Funariales</taxon>
        <taxon>Funariaceae</taxon>
        <taxon>Physcomitrium</taxon>
    </lineage>
</organism>
<proteinExistence type="predicted"/>
<dbReference type="Gramene" id="Pp3c6_9200V3.1">
    <property type="protein sequence ID" value="Pp3c6_9200V3.1"/>
    <property type="gene ID" value="Pp3c6_9200"/>
</dbReference>
<gene>
    <name evidence="1" type="ORF">PHYPA_008719</name>
</gene>
<protein>
    <submittedName>
        <fullName evidence="1 2">Uncharacterized protein</fullName>
    </submittedName>
</protein>
<reference evidence="2" key="3">
    <citation type="submission" date="2020-12" db="UniProtKB">
        <authorList>
            <consortium name="EnsemblPlants"/>
        </authorList>
    </citation>
    <scope>IDENTIFICATION</scope>
</reference>
<evidence type="ECO:0000313" key="3">
    <source>
        <dbReference type="Proteomes" id="UP000006727"/>
    </source>
</evidence>
<keyword evidence="3" id="KW-1185">Reference proteome</keyword>
<dbReference type="EnsemblPlants" id="Pp3c6_9200V3.1">
    <property type="protein sequence ID" value="Pp3c6_9200V3.1"/>
    <property type="gene ID" value="Pp3c6_9200"/>
</dbReference>